<keyword evidence="2" id="KW-1185">Reference proteome</keyword>
<dbReference type="EMBL" id="JBEFKJ010000026">
    <property type="protein sequence ID" value="KAL2039286.1"/>
    <property type="molecule type" value="Genomic_DNA"/>
</dbReference>
<protein>
    <submittedName>
        <fullName evidence="1">Uncharacterized protein</fullName>
    </submittedName>
</protein>
<comment type="caution">
    <text evidence="1">The sequence shown here is derived from an EMBL/GenBank/DDBJ whole genome shotgun (WGS) entry which is preliminary data.</text>
</comment>
<reference evidence="1 2" key="1">
    <citation type="submission" date="2024-09" db="EMBL/GenBank/DDBJ databases">
        <title>Rethinking Asexuality: The Enigmatic Case of Functional Sexual Genes in Lepraria (Stereocaulaceae).</title>
        <authorList>
            <person name="Doellman M."/>
            <person name="Sun Y."/>
            <person name="Barcenas-Pena A."/>
            <person name="Lumbsch H.T."/>
            <person name="Grewe F."/>
        </authorList>
    </citation>
    <scope>NUCLEOTIDE SEQUENCE [LARGE SCALE GENOMIC DNA]</scope>
    <source>
        <strain evidence="1 2">Mercado 3170</strain>
    </source>
</reference>
<dbReference type="Proteomes" id="UP001590950">
    <property type="component" value="Unassembled WGS sequence"/>
</dbReference>
<evidence type="ECO:0000313" key="1">
    <source>
        <dbReference type="EMBL" id="KAL2039286.1"/>
    </source>
</evidence>
<proteinExistence type="predicted"/>
<evidence type="ECO:0000313" key="2">
    <source>
        <dbReference type="Proteomes" id="UP001590950"/>
    </source>
</evidence>
<organism evidence="1 2">
    <name type="scientific">Stereocaulon virgatum</name>
    <dbReference type="NCBI Taxonomy" id="373712"/>
    <lineage>
        <taxon>Eukaryota</taxon>
        <taxon>Fungi</taxon>
        <taxon>Dikarya</taxon>
        <taxon>Ascomycota</taxon>
        <taxon>Pezizomycotina</taxon>
        <taxon>Lecanoromycetes</taxon>
        <taxon>OSLEUM clade</taxon>
        <taxon>Lecanoromycetidae</taxon>
        <taxon>Lecanorales</taxon>
        <taxon>Lecanorineae</taxon>
        <taxon>Stereocaulaceae</taxon>
        <taxon>Stereocaulon</taxon>
    </lineage>
</organism>
<sequence length="104" mass="11510">MEGDTSLCRPVRRGLLYRSAPQITTLQHQSVASESEYHLTSSANVLCQAHLATSLQSSDPSVLINQCTKACPSMLRGNYFIIWAASRRCQHRGGLTHPLRSRQG</sequence>
<name>A0ABR4A2W3_9LECA</name>
<gene>
    <name evidence="1" type="ORF">N7G274_007954</name>
</gene>
<accession>A0ABR4A2W3</accession>